<dbReference type="PANTHER" id="PTHR38682:SF1">
    <property type="entry name" value="V-TYPE ATP SYNTHASE SUBUNIT C"/>
    <property type="match status" value="1"/>
</dbReference>
<keyword evidence="1" id="KW-0813">Transport</keyword>
<evidence type="ECO:0000256" key="2">
    <source>
        <dbReference type="ARBA" id="ARBA00023065"/>
    </source>
</evidence>
<dbReference type="InterPro" id="IPR002843">
    <property type="entry name" value="ATPase_V0-cplx_csu/dsu"/>
</dbReference>
<sequence>MGSLLSYSGLSTKIRAMQRRLIDIPQFQEISQMTSVPQVVAYLKKQPGFEKLWADLDENTLHRGEIEHLLTHTIYQNFTRIYHFSNPKQRTFLALYFKRYEISIMKDCLRKIFDHREATLDLSIFKEFFDRHSQLNISKLTASGTIEEFINNLKDTEYYAPLSRILNSPKEQPLLFDYGMALDQYYFAQIWKVKDKLFKSVDLKEMTQAYGRKFDMLNLSWIYRSKKYYQMSHAEIYALLIPVRFKLHKEEITALVEANDMDEFGKLLAQTYYGRTLDDMTPENLENEYNYVLRSILEVEARRNPHSVAIIYSYLYHKEHEVDRLTTAVECVRYGVPPQETMEHIMKN</sequence>
<accession>A0A1M4WEE4</accession>
<dbReference type="SUPFAM" id="SSF103486">
    <property type="entry name" value="V-type ATP synthase subunit C"/>
    <property type="match status" value="1"/>
</dbReference>
<evidence type="ECO:0000313" key="4">
    <source>
        <dbReference type="Proteomes" id="UP000184245"/>
    </source>
</evidence>
<keyword evidence="4" id="KW-1185">Reference proteome</keyword>
<keyword evidence="2" id="KW-0406">Ion transport</keyword>
<dbReference type="Pfam" id="PF01992">
    <property type="entry name" value="vATP-synt_AC39"/>
    <property type="match status" value="1"/>
</dbReference>
<dbReference type="AlphaFoldDB" id="A0A1M4WEE4"/>
<dbReference type="InterPro" id="IPR036079">
    <property type="entry name" value="ATPase_csu/dsu_sf"/>
</dbReference>
<gene>
    <name evidence="3" type="ORF">SAMN02745158_01577</name>
</gene>
<dbReference type="Proteomes" id="UP000184245">
    <property type="component" value="Unassembled WGS sequence"/>
</dbReference>
<organism evidence="3 4">
    <name type="scientific">Lactonifactor longoviformis DSM 17459</name>
    <dbReference type="NCBI Taxonomy" id="1122155"/>
    <lineage>
        <taxon>Bacteria</taxon>
        <taxon>Bacillati</taxon>
        <taxon>Bacillota</taxon>
        <taxon>Clostridia</taxon>
        <taxon>Eubacteriales</taxon>
        <taxon>Clostridiaceae</taxon>
        <taxon>Lactonifactor</taxon>
    </lineage>
</organism>
<reference evidence="3 4" key="1">
    <citation type="submission" date="2016-11" db="EMBL/GenBank/DDBJ databases">
        <authorList>
            <person name="Jaros S."/>
            <person name="Januszkiewicz K."/>
            <person name="Wedrychowicz H."/>
        </authorList>
    </citation>
    <scope>NUCLEOTIDE SEQUENCE [LARGE SCALE GENOMIC DNA]</scope>
    <source>
        <strain evidence="3 4">DSM 17459</strain>
    </source>
</reference>
<dbReference type="PANTHER" id="PTHR38682">
    <property type="entry name" value="V-TYPE ATP SYNTHASE SUBUNIT C"/>
    <property type="match status" value="1"/>
</dbReference>
<protein>
    <submittedName>
        <fullName evidence="3">V/A-type H+-transporting ATPase subunit C</fullName>
    </submittedName>
</protein>
<dbReference type="InterPro" id="IPR044911">
    <property type="entry name" value="V-type_ATPase_csu/dsu_dom_3"/>
</dbReference>
<dbReference type="Gene3D" id="1.10.132.50">
    <property type="entry name" value="ATP synthase (C/AC39) subunit, domain 3"/>
    <property type="match status" value="3"/>
</dbReference>
<dbReference type="STRING" id="1122155.SAMN02745158_01577"/>
<evidence type="ECO:0000313" key="3">
    <source>
        <dbReference type="EMBL" id="SHE79619.1"/>
    </source>
</evidence>
<proteinExistence type="predicted"/>
<dbReference type="EMBL" id="FQVI01000006">
    <property type="protein sequence ID" value="SHE79619.1"/>
    <property type="molecule type" value="Genomic_DNA"/>
</dbReference>
<dbReference type="RefSeq" id="WP_072850618.1">
    <property type="nucleotide sequence ID" value="NZ_FQVI01000006.1"/>
</dbReference>
<dbReference type="InterPro" id="IPR050873">
    <property type="entry name" value="V-ATPase_V0D/AC39_subunit"/>
</dbReference>
<name>A0A1M4WEE4_9CLOT</name>
<dbReference type="OrthoDB" id="9816136at2"/>
<evidence type="ECO:0000256" key="1">
    <source>
        <dbReference type="ARBA" id="ARBA00022448"/>
    </source>
</evidence>
<dbReference type="GO" id="GO:0046961">
    <property type="term" value="F:proton-transporting ATPase activity, rotational mechanism"/>
    <property type="evidence" value="ECO:0007669"/>
    <property type="project" value="InterPro"/>
</dbReference>